<organism evidence="1 2">
    <name type="scientific">Azospirillum ramasamyi</name>
    <dbReference type="NCBI Taxonomy" id="682998"/>
    <lineage>
        <taxon>Bacteria</taxon>
        <taxon>Pseudomonadati</taxon>
        <taxon>Pseudomonadota</taxon>
        <taxon>Alphaproteobacteria</taxon>
        <taxon>Rhodospirillales</taxon>
        <taxon>Azospirillaceae</taxon>
        <taxon>Azospirillum</taxon>
    </lineage>
</organism>
<dbReference type="EMBL" id="CP029832">
    <property type="protein sequence ID" value="AWU96869.1"/>
    <property type="molecule type" value="Genomic_DNA"/>
</dbReference>
<protein>
    <submittedName>
        <fullName evidence="1">Uncharacterized protein</fullName>
    </submittedName>
</protein>
<dbReference type="KEGG" id="azm:DM194_21605"/>
<dbReference type="Proteomes" id="UP000249605">
    <property type="component" value="Plasmid unnamed2"/>
</dbReference>
<dbReference type="OrthoDB" id="3533678at2"/>
<evidence type="ECO:0000313" key="1">
    <source>
        <dbReference type="EMBL" id="AWU96869.1"/>
    </source>
</evidence>
<dbReference type="AlphaFoldDB" id="A0A2U9SHG0"/>
<reference evidence="1 2" key="1">
    <citation type="submission" date="2018-06" db="EMBL/GenBank/DDBJ databases">
        <title>Complete genome sequencing of Azospirillum sp. M2T2B2.</title>
        <authorList>
            <person name="Heo J."/>
            <person name="Kim S.-J."/>
            <person name="Kwon S.-W."/>
            <person name="Anandham R."/>
        </authorList>
    </citation>
    <scope>NUCLEOTIDE SEQUENCE [LARGE SCALE GENOMIC DNA]</scope>
    <source>
        <strain evidence="1 2">M2T2B2</strain>
        <plasmid evidence="1 2">unnamed2</plasmid>
    </source>
</reference>
<name>A0A2U9SHG0_9PROT</name>
<evidence type="ECO:0000313" key="2">
    <source>
        <dbReference type="Proteomes" id="UP000249605"/>
    </source>
</evidence>
<sequence>MAKFENRLACVIKSDGTIARGYMIDKCEMKGENEYLITWKIPLQGEAKTNFAGTIGSALEEDVQPGFITVGLTNDPSQMQVHTYDVAGKPARRSFHIACFRDE</sequence>
<dbReference type="RefSeq" id="WP_111069604.1">
    <property type="nucleotide sequence ID" value="NZ_CP029832.1"/>
</dbReference>
<accession>A0A2U9SHG0</accession>
<geneLocation type="plasmid" evidence="1 2">
    <name>unnamed2</name>
</geneLocation>
<proteinExistence type="predicted"/>
<gene>
    <name evidence="1" type="ORF">DM194_21605</name>
</gene>
<keyword evidence="1" id="KW-0614">Plasmid</keyword>
<keyword evidence="2" id="KW-1185">Reference proteome</keyword>